<keyword evidence="5 9" id="KW-1133">Transmembrane helix</keyword>
<evidence type="ECO:0000256" key="3">
    <source>
        <dbReference type="ARBA" id="ARBA00022519"/>
    </source>
</evidence>
<evidence type="ECO:0000256" key="2">
    <source>
        <dbReference type="ARBA" id="ARBA00022475"/>
    </source>
</evidence>
<gene>
    <name evidence="11" type="ORF">GCM10023095_22410</name>
</gene>
<feature type="domain" description="DUF218" evidence="10">
    <location>
        <begin position="76"/>
        <end position="203"/>
    </location>
</feature>
<evidence type="ECO:0000259" key="10">
    <source>
        <dbReference type="Pfam" id="PF02698"/>
    </source>
</evidence>
<feature type="region of interest" description="Disordered" evidence="8">
    <location>
        <begin position="245"/>
        <end position="266"/>
    </location>
</feature>
<keyword evidence="3" id="KW-0997">Cell inner membrane</keyword>
<dbReference type="Pfam" id="PF02698">
    <property type="entry name" value="DUF218"/>
    <property type="match status" value="1"/>
</dbReference>
<evidence type="ECO:0000256" key="5">
    <source>
        <dbReference type="ARBA" id="ARBA00022989"/>
    </source>
</evidence>
<evidence type="ECO:0000256" key="8">
    <source>
        <dbReference type="SAM" id="MobiDB-lite"/>
    </source>
</evidence>
<comment type="caution">
    <text evidence="11">The sequence shown here is derived from an EMBL/GenBank/DDBJ whole genome shotgun (WGS) entry which is preliminary data.</text>
</comment>
<evidence type="ECO:0000256" key="1">
    <source>
        <dbReference type="ARBA" id="ARBA00004377"/>
    </source>
</evidence>
<comment type="subcellular location">
    <subcellularLocation>
        <location evidence="1">Cell inner membrane</location>
        <topology evidence="1">Single-pass membrane protein</topology>
    </subcellularLocation>
</comment>
<dbReference type="CDD" id="cd06259">
    <property type="entry name" value="YdcF-like"/>
    <property type="match status" value="1"/>
</dbReference>
<dbReference type="PANTHER" id="PTHR30336">
    <property type="entry name" value="INNER MEMBRANE PROTEIN, PROBABLE PERMEASE"/>
    <property type="match status" value="1"/>
</dbReference>
<evidence type="ECO:0000313" key="12">
    <source>
        <dbReference type="Proteomes" id="UP001501321"/>
    </source>
</evidence>
<dbReference type="InterPro" id="IPR051599">
    <property type="entry name" value="Cell_Envelope_Assoc"/>
</dbReference>
<keyword evidence="4 9" id="KW-0812">Transmembrane</keyword>
<evidence type="ECO:0000313" key="11">
    <source>
        <dbReference type="EMBL" id="GAA4500503.1"/>
    </source>
</evidence>
<sequence>MAPACYTGTPSVAQVFTPLFKSPSRLLSCLLSRPLRWSLGLLLLLLGGLLAFSYYQVGLSHRYTYDDVSQIPYNRVALILGTARYLAPGKPNPYFENRIHAAGELYRQGKATYFLVSGDNATLRYNEPREMRRALLKEGIPARFIYSDYAGFRTLDSVVRAAEVFGQQRFTVVSQPFHNERAIYLARQHGLEVIGYNAKDVATMLDLRTRLREVLARFKCLLDVYVLEKEPKFLGEAIVIGEPVSAGSPTQAQYDEEEEPLDQPGA</sequence>
<evidence type="ECO:0000256" key="7">
    <source>
        <dbReference type="ARBA" id="ARBA00037355"/>
    </source>
</evidence>
<comment type="function">
    <text evidence="7">Participates in the barrier function of the cell envelope.</text>
</comment>
<accession>A0ABP8QCU3</accession>
<evidence type="ECO:0000256" key="6">
    <source>
        <dbReference type="ARBA" id="ARBA00023136"/>
    </source>
</evidence>
<reference evidence="12" key="1">
    <citation type="journal article" date="2019" name="Int. J. Syst. Evol. Microbiol.">
        <title>The Global Catalogue of Microorganisms (GCM) 10K type strain sequencing project: providing services to taxonomists for standard genome sequencing and annotation.</title>
        <authorList>
            <consortium name="The Broad Institute Genomics Platform"/>
            <consortium name="The Broad Institute Genome Sequencing Center for Infectious Disease"/>
            <person name="Wu L."/>
            <person name="Ma J."/>
        </authorList>
    </citation>
    <scope>NUCLEOTIDE SEQUENCE [LARGE SCALE GENOMIC DNA]</scope>
    <source>
        <strain evidence="12">JCM 32226</strain>
    </source>
</reference>
<dbReference type="InterPro" id="IPR003848">
    <property type="entry name" value="DUF218"/>
</dbReference>
<dbReference type="Proteomes" id="UP001501321">
    <property type="component" value="Unassembled WGS sequence"/>
</dbReference>
<feature type="compositionally biased region" description="Acidic residues" evidence="8">
    <location>
        <begin position="254"/>
        <end position="266"/>
    </location>
</feature>
<proteinExistence type="predicted"/>
<feature type="transmembrane region" description="Helical" evidence="9">
    <location>
        <begin position="35"/>
        <end position="55"/>
    </location>
</feature>
<name>A0ABP8QCU3_9GAMM</name>
<organism evidence="11 12">
    <name type="scientific">Pseudaeromonas paramecii</name>
    <dbReference type="NCBI Taxonomy" id="2138166"/>
    <lineage>
        <taxon>Bacteria</taxon>
        <taxon>Pseudomonadati</taxon>
        <taxon>Pseudomonadota</taxon>
        <taxon>Gammaproteobacteria</taxon>
        <taxon>Aeromonadales</taxon>
        <taxon>Aeromonadaceae</taxon>
        <taxon>Pseudaeromonas</taxon>
    </lineage>
</organism>
<dbReference type="PANTHER" id="PTHR30336:SF0">
    <property type="entry name" value="PROTEIN SANA"/>
    <property type="match status" value="1"/>
</dbReference>
<evidence type="ECO:0000256" key="9">
    <source>
        <dbReference type="SAM" id="Phobius"/>
    </source>
</evidence>
<dbReference type="EMBL" id="BAABFC010000014">
    <property type="protein sequence ID" value="GAA4500503.1"/>
    <property type="molecule type" value="Genomic_DNA"/>
</dbReference>
<protein>
    <recommendedName>
        <fullName evidence="10">DUF218 domain-containing protein</fullName>
    </recommendedName>
</protein>
<evidence type="ECO:0000256" key="4">
    <source>
        <dbReference type="ARBA" id="ARBA00022692"/>
    </source>
</evidence>
<keyword evidence="12" id="KW-1185">Reference proteome</keyword>
<keyword evidence="6 9" id="KW-0472">Membrane</keyword>
<keyword evidence="2" id="KW-1003">Cell membrane</keyword>